<organism evidence="1 2">
    <name type="scientific">Vibrio harveyi</name>
    <name type="common">Beneckea harveyi</name>
    <dbReference type="NCBI Taxonomy" id="669"/>
    <lineage>
        <taxon>Bacteria</taxon>
        <taxon>Pseudomonadati</taxon>
        <taxon>Pseudomonadota</taxon>
        <taxon>Gammaproteobacteria</taxon>
        <taxon>Vibrionales</taxon>
        <taxon>Vibrionaceae</taxon>
        <taxon>Vibrio</taxon>
    </lineage>
</organism>
<comment type="caution">
    <text evidence="1">The sequence shown here is derived from an EMBL/GenBank/DDBJ whole genome shotgun (WGS) entry which is preliminary data.</text>
</comment>
<feature type="non-terminal residue" evidence="1">
    <location>
        <position position="1"/>
    </location>
</feature>
<gene>
    <name evidence="1" type="primary">yaeT</name>
    <name evidence="1" type="ORF">VCHENC02_0334B</name>
</gene>
<sequence length="11" mass="1366">EFFTFTIGRTF</sequence>
<dbReference type="EMBL" id="AJSR01002854">
    <property type="protein sequence ID" value="EKM26011.1"/>
    <property type="molecule type" value="Genomic_DNA"/>
</dbReference>
<dbReference type="Proteomes" id="UP000008367">
    <property type="component" value="Unassembled WGS sequence"/>
</dbReference>
<name>A0A454CMS0_VIBHA</name>
<evidence type="ECO:0000313" key="1">
    <source>
        <dbReference type="EMBL" id="EKM26011.1"/>
    </source>
</evidence>
<accession>A0A454CMS0</accession>
<protein>
    <submittedName>
        <fullName evidence="1">Outer membrane assembly complex, YaeT protein</fullName>
    </submittedName>
</protein>
<proteinExistence type="predicted"/>
<reference evidence="1 2" key="1">
    <citation type="submission" date="2012-10" db="EMBL/GenBank/DDBJ databases">
        <title>Genome sequence of Vibrio Cholerae HENC-02.</title>
        <authorList>
            <person name="Eppinger M."/>
            <person name="Hasan N.A."/>
            <person name="Sengamalay N."/>
            <person name="Hine E."/>
            <person name="Su Q."/>
            <person name="Daugherty S.C."/>
            <person name="Young S."/>
            <person name="Sadzewicz L."/>
            <person name="Tallon L."/>
            <person name="Cebula T.A."/>
            <person name="Ravel J."/>
            <person name="Colwell R.R."/>
        </authorList>
    </citation>
    <scope>NUCLEOTIDE SEQUENCE [LARGE SCALE GENOMIC DNA]</scope>
    <source>
        <strain evidence="1 2">HENC-02</strain>
    </source>
</reference>
<evidence type="ECO:0000313" key="2">
    <source>
        <dbReference type="Proteomes" id="UP000008367"/>
    </source>
</evidence>